<dbReference type="InterPro" id="IPR052754">
    <property type="entry name" value="NTPase_KAP_P-loop"/>
</dbReference>
<keyword evidence="1" id="KW-0175">Coiled coil</keyword>
<dbReference type="InterPro" id="IPR011646">
    <property type="entry name" value="KAP_P-loop"/>
</dbReference>
<evidence type="ECO:0000256" key="1">
    <source>
        <dbReference type="SAM" id="Coils"/>
    </source>
</evidence>
<sequence length="714" mass="83353">MISNEQPINTREEDFLNRSHFADHMTSAIINYEDKNKSSLTIGLYGKWGSGKTSLINMVVENLEDEKDFIILNFEPWLFSDTNQLISNFFKEFAKKINHSANESDDMKSIGTKMEAYASFFEPLTLVPDPTISLTSRAISYVLSWGGKTYKKMGEAYENNLSTTKEEIEKHLSKLDKKILIIIDDIDRLNNTEIKQIFQLIKSLGNFPNTIYLSSMDKDVVINALSEVQQGDGNEYLEKIINVPLEIPQLSKSDVHKFLFSKLDEIIKDIDEKDFDQNYWGNIFHSGYKNFFGNIRDVIRYINILRFNHNALKQKVNIIDLMVISAFQVFEPKIYEFLKHNKDLLSGQESDGGGYGYSQKSENQKKLREELDNCKVKLQKLDKNSFSDLLKELFLKVNEASSNTHFMGGLSDLRKKSKVSSPEYFDAYFSLTLTETLSNYEIKNIINKTSNEDDFSSAIVELIKDNRISIFLQRVQDFTKGDIPRENFQIIFNVLMNLSDYIPENKNGMFSFGNSVEVMRIFYQLYSQFDNENDKYILYKNSIEKSKDSIYMACHEISGFMQEHGEYEEQEEKQNKVITSEHLQELKMILLHKINDWVKDKILFEHNKALSIMYLWKRIDEENCLKYIKNNIETDEKLSKFLKTFIHYSYSQTMGDYTEKKTRKLNYKAIKDFIDVESIVSNVKSIDNDLGEVEKFCIDSFIGFYENKLTNDEF</sequence>
<evidence type="ECO:0000313" key="4">
    <source>
        <dbReference type="Proteomes" id="UP000239861"/>
    </source>
</evidence>
<dbReference type="Pfam" id="PF07693">
    <property type="entry name" value="KAP_NTPase"/>
    <property type="match status" value="1"/>
</dbReference>
<organism evidence="3 4">
    <name type="scientific">Malaciobacter marinus</name>
    <dbReference type="NCBI Taxonomy" id="505249"/>
    <lineage>
        <taxon>Bacteria</taxon>
        <taxon>Pseudomonadati</taxon>
        <taxon>Campylobacterota</taxon>
        <taxon>Epsilonproteobacteria</taxon>
        <taxon>Campylobacterales</taxon>
        <taxon>Arcobacteraceae</taxon>
        <taxon>Malaciobacter</taxon>
    </lineage>
</organism>
<dbReference type="Gene3D" id="3.40.50.300">
    <property type="entry name" value="P-loop containing nucleotide triphosphate hydrolases"/>
    <property type="match status" value="1"/>
</dbReference>
<dbReference type="AlphaFoldDB" id="A0AB36ZUX2"/>
<evidence type="ECO:0000259" key="2">
    <source>
        <dbReference type="Pfam" id="PF07693"/>
    </source>
</evidence>
<evidence type="ECO:0000313" key="3">
    <source>
        <dbReference type="EMBL" id="PPK60323.1"/>
    </source>
</evidence>
<proteinExistence type="predicted"/>
<dbReference type="RefSeq" id="WP_104412538.1">
    <property type="nucleotide sequence ID" value="NZ_PTIW01000024.1"/>
</dbReference>
<dbReference type="PANTHER" id="PTHR22674">
    <property type="entry name" value="NTPASE, KAP FAMILY P-LOOP DOMAIN-CONTAINING 1"/>
    <property type="match status" value="1"/>
</dbReference>
<dbReference type="Proteomes" id="UP000239861">
    <property type="component" value="Unassembled WGS sequence"/>
</dbReference>
<feature type="coiled-coil region" evidence="1">
    <location>
        <begin position="357"/>
        <end position="384"/>
    </location>
</feature>
<comment type="caution">
    <text evidence="3">The sequence shown here is derived from an EMBL/GenBank/DDBJ whole genome shotgun (WGS) entry which is preliminary data.</text>
</comment>
<dbReference type="InterPro" id="IPR027417">
    <property type="entry name" value="P-loop_NTPase"/>
</dbReference>
<dbReference type="SUPFAM" id="SSF52540">
    <property type="entry name" value="P-loop containing nucleoside triphosphate hydrolases"/>
    <property type="match status" value="1"/>
</dbReference>
<protein>
    <submittedName>
        <fullName evidence="3">KAP-like P-loop ATPase</fullName>
    </submittedName>
</protein>
<dbReference type="EMBL" id="PTIW01000024">
    <property type="protein sequence ID" value="PPK60323.1"/>
    <property type="molecule type" value="Genomic_DNA"/>
</dbReference>
<gene>
    <name evidence="3" type="ORF">B0F89_12441</name>
</gene>
<reference evidence="3 4" key="1">
    <citation type="submission" date="2018-02" db="EMBL/GenBank/DDBJ databases">
        <title>Subsurface microbial communities from deep shales in Ohio and West Virginia, USA.</title>
        <authorList>
            <person name="Wrighton K."/>
        </authorList>
    </citation>
    <scope>NUCLEOTIDE SEQUENCE [LARGE SCALE GENOMIC DNA]</scope>
    <source>
        <strain evidence="3 4">MARC-MIP3H16</strain>
    </source>
</reference>
<name>A0AB36ZUX2_9BACT</name>
<feature type="domain" description="KAP NTPase" evidence="2">
    <location>
        <begin position="19"/>
        <end position="307"/>
    </location>
</feature>
<dbReference type="PANTHER" id="PTHR22674:SF6">
    <property type="entry name" value="NTPASE KAP FAMILY P-LOOP DOMAIN-CONTAINING PROTEIN 1"/>
    <property type="match status" value="1"/>
</dbReference>
<accession>A0AB36ZUX2</accession>